<evidence type="ECO:0000313" key="6">
    <source>
        <dbReference type="EMBL" id="MFG6111436.1"/>
    </source>
</evidence>
<dbReference type="InterPro" id="IPR005814">
    <property type="entry name" value="Aminotrans_3"/>
</dbReference>
<evidence type="ECO:0000256" key="4">
    <source>
        <dbReference type="ARBA" id="ARBA00022898"/>
    </source>
</evidence>
<evidence type="ECO:0000256" key="1">
    <source>
        <dbReference type="ARBA" id="ARBA00001933"/>
    </source>
</evidence>
<comment type="similarity">
    <text evidence="5">Belongs to the class-III pyridoxal-phosphate-dependent aminotransferase family.</text>
</comment>
<proteinExistence type="inferred from homology"/>
<gene>
    <name evidence="6" type="ORF">ACEU0G_001772</name>
</gene>
<dbReference type="PIRSF" id="PIRSF000521">
    <property type="entry name" value="Transaminase_4ab_Lys_Orn"/>
    <property type="match status" value="1"/>
</dbReference>
<dbReference type="GO" id="GO:0008483">
    <property type="term" value="F:transaminase activity"/>
    <property type="evidence" value="ECO:0007669"/>
    <property type="project" value="UniProtKB-KW"/>
</dbReference>
<keyword evidence="3" id="KW-0808">Transferase</keyword>
<dbReference type="InterPro" id="IPR015424">
    <property type="entry name" value="PyrdxlP-dep_Trfase"/>
</dbReference>
<comment type="cofactor">
    <cofactor evidence="1">
        <name>pyridoxal 5'-phosphate</name>
        <dbReference type="ChEBI" id="CHEBI:597326"/>
    </cofactor>
</comment>
<dbReference type="InterPro" id="IPR015422">
    <property type="entry name" value="PyrdxlP-dep_Trfase_small"/>
</dbReference>
<dbReference type="PANTHER" id="PTHR42684">
    <property type="entry name" value="ADENOSYLMETHIONINE-8-AMINO-7-OXONONANOATE AMINOTRANSFERASE"/>
    <property type="match status" value="1"/>
</dbReference>
<dbReference type="PROSITE" id="PS00600">
    <property type="entry name" value="AA_TRANSFER_CLASS_3"/>
    <property type="match status" value="1"/>
</dbReference>
<sequence length="450" mass="48652">MRRAESPLSSLSQQRPESLEAFWMPFSANRQFKAAPRLLVRAEGMYYHDVDDRPILDAAAGLWCCNAGHARPRIVQAIQQQAATLDFAPPFQMGSPLPFVLAQRLAALAPATLNHAFFSNSGSEAVDTAMKIVLGYHRLRGEGQRTRFIGREKAYHGVGFGGLSIGGLPNNRKQFGALLAGSDFLRHTLDLQRNAFSPGLPRHGAELAEDLDRLIALHDASTIAAVFVEPVAGSAGVILPAPGYLQRLREICDQHGILLVFDEVITGFGRVGNAFAAQRFGVTPDLMTLAKGLTNGAVPMGATLVSDAVHAAYMQGPPAAIELFHGYTYSAHPLACAAALATLDTYAEEHLFERAIELGEYWQSALHSLRGLPHVIDIRNFGLVGAVELMPRKDAPGARGYEVFERCFRDGGLLVRCTGDVIALSPPLIIDKAQIDRIVEILGDMINATG</sequence>
<dbReference type="CDD" id="cd00610">
    <property type="entry name" value="OAT_like"/>
    <property type="match status" value="1"/>
</dbReference>
<keyword evidence="2 6" id="KW-0032">Aminotransferase</keyword>
<evidence type="ECO:0000313" key="7">
    <source>
        <dbReference type="Proteomes" id="UP001605261"/>
    </source>
</evidence>
<organism evidence="6 7">
    <name type="scientific">Stenotrophomonas nematodicola</name>
    <dbReference type="NCBI Taxonomy" id="2656746"/>
    <lineage>
        <taxon>Bacteria</taxon>
        <taxon>Pseudomonadati</taxon>
        <taxon>Pseudomonadota</taxon>
        <taxon>Gammaproteobacteria</taxon>
        <taxon>Lysobacterales</taxon>
        <taxon>Lysobacteraceae</taxon>
        <taxon>Stenotrophomonas</taxon>
    </lineage>
</organism>
<evidence type="ECO:0000256" key="2">
    <source>
        <dbReference type="ARBA" id="ARBA00022576"/>
    </source>
</evidence>
<evidence type="ECO:0000256" key="3">
    <source>
        <dbReference type="ARBA" id="ARBA00022679"/>
    </source>
</evidence>
<accession>A0ABW7D2J5</accession>
<reference evidence="6 7" key="1">
    <citation type="submission" date="2024-09" db="EMBL/GenBank/DDBJ databases">
        <authorList>
            <consortium name="All-Russian atlas of soil microorganisms"/>
            <consortium name="as a basis for the search for new antimicrobial producers and enzymes with unique properties"/>
            <person name="Sokolova E.A."/>
            <person name="Voronina E.N."/>
        </authorList>
    </citation>
    <scope>NUCLEOTIDE SEQUENCE [LARGE SCALE GENOMIC DNA]</scope>
    <source>
        <strain evidence="6 7">AF-22b-331.1</strain>
    </source>
</reference>
<dbReference type="PANTHER" id="PTHR42684:SF1">
    <property type="entry name" value="BETA-ALANINE--PYRUVATE AMINOTRANSFERASE"/>
    <property type="match status" value="1"/>
</dbReference>
<dbReference type="Pfam" id="PF00202">
    <property type="entry name" value="Aminotran_3"/>
    <property type="match status" value="1"/>
</dbReference>
<dbReference type="Gene3D" id="3.90.1150.10">
    <property type="entry name" value="Aspartate Aminotransferase, domain 1"/>
    <property type="match status" value="1"/>
</dbReference>
<keyword evidence="4 5" id="KW-0663">Pyridoxal phosphate</keyword>
<comment type="caution">
    <text evidence="6">The sequence shown here is derived from an EMBL/GenBank/DDBJ whole genome shotgun (WGS) entry which is preliminary data.</text>
</comment>
<dbReference type="InterPro" id="IPR049704">
    <property type="entry name" value="Aminotrans_3_PPA_site"/>
</dbReference>
<dbReference type="Gene3D" id="3.40.640.10">
    <property type="entry name" value="Type I PLP-dependent aspartate aminotransferase-like (Major domain)"/>
    <property type="match status" value="1"/>
</dbReference>
<keyword evidence="7" id="KW-1185">Reference proteome</keyword>
<protein>
    <submittedName>
        <fullName evidence="6">Aspartate aminotransferase family protein</fullName>
    </submittedName>
</protein>
<dbReference type="RefSeq" id="WP_394164699.1">
    <property type="nucleotide sequence ID" value="NZ_JBHGCJ010000020.1"/>
</dbReference>
<dbReference type="SUPFAM" id="SSF53383">
    <property type="entry name" value="PLP-dependent transferases"/>
    <property type="match status" value="1"/>
</dbReference>
<dbReference type="InterPro" id="IPR015421">
    <property type="entry name" value="PyrdxlP-dep_Trfase_major"/>
</dbReference>
<evidence type="ECO:0000256" key="5">
    <source>
        <dbReference type="RuleBase" id="RU003560"/>
    </source>
</evidence>
<name>A0ABW7D2J5_9GAMM</name>
<dbReference type="Proteomes" id="UP001605261">
    <property type="component" value="Unassembled WGS sequence"/>
</dbReference>
<dbReference type="EMBL" id="JBHGCJ010000020">
    <property type="protein sequence ID" value="MFG6111436.1"/>
    <property type="molecule type" value="Genomic_DNA"/>
</dbReference>